<evidence type="ECO:0000256" key="4">
    <source>
        <dbReference type="SAM" id="Phobius"/>
    </source>
</evidence>
<keyword evidence="4" id="KW-0472">Membrane</keyword>
<keyword evidence="4" id="KW-0812">Transmembrane</keyword>
<evidence type="ECO:0000256" key="1">
    <source>
        <dbReference type="ARBA" id="ARBA00022801"/>
    </source>
</evidence>
<dbReference type="Proteomes" id="UP000259030">
    <property type="component" value="Plasmid pDFI1"/>
</dbReference>
<dbReference type="Pfam" id="PF03403">
    <property type="entry name" value="PAF-AH_p_II"/>
    <property type="match status" value="1"/>
</dbReference>
<organism evidence="5 6">
    <name type="scientific">Deinococcus ficus</name>
    <dbReference type="NCBI Taxonomy" id="317577"/>
    <lineage>
        <taxon>Bacteria</taxon>
        <taxon>Thermotogati</taxon>
        <taxon>Deinococcota</taxon>
        <taxon>Deinococci</taxon>
        <taxon>Deinococcales</taxon>
        <taxon>Deinococcaceae</taxon>
        <taxon>Deinococcus</taxon>
    </lineage>
</organism>
<name>A0A221T0S3_9DEIO</name>
<dbReference type="RefSeq" id="WP_027463755.1">
    <property type="nucleotide sequence ID" value="NZ_CP021082.1"/>
</dbReference>
<keyword evidence="6" id="KW-1185">Reference proteome</keyword>
<feature type="transmembrane region" description="Helical" evidence="4">
    <location>
        <begin position="80"/>
        <end position="100"/>
    </location>
</feature>
<dbReference type="KEGG" id="dfc:DFI_15035"/>
<keyword evidence="1 5" id="KW-0378">Hydrolase</keyword>
<keyword evidence="4" id="KW-1133">Transmembrane helix</keyword>
<dbReference type="EMBL" id="CP021082">
    <property type="protein sequence ID" value="ASN82494.1"/>
    <property type="molecule type" value="Genomic_DNA"/>
</dbReference>
<dbReference type="SUPFAM" id="SSF53474">
    <property type="entry name" value="alpha/beta-Hydrolases"/>
    <property type="match status" value="1"/>
</dbReference>
<proteinExistence type="predicted"/>
<feature type="transmembrane region" description="Helical" evidence="4">
    <location>
        <begin position="54"/>
        <end position="73"/>
    </location>
</feature>
<dbReference type="Gene3D" id="3.40.50.1820">
    <property type="entry name" value="alpha/beta hydrolase"/>
    <property type="match status" value="1"/>
</dbReference>
<feature type="transmembrane region" description="Helical" evidence="4">
    <location>
        <begin position="29"/>
        <end position="48"/>
    </location>
</feature>
<gene>
    <name evidence="5" type="ORF">DFI_15035</name>
</gene>
<keyword evidence="3" id="KW-0443">Lipid metabolism</keyword>
<dbReference type="GO" id="GO:0003847">
    <property type="term" value="F:1-alkyl-2-acetylglycerophosphocholine esterase activity"/>
    <property type="evidence" value="ECO:0007669"/>
    <property type="project" value="TreeGrafter"/>
</dbReference>
<sequence>MRPLEWLVLLAFLPFVLQLFVPQRPRGGVAAWLPGALPALCSLLQLALEGGRTQMIPLYLLAVSALFLQGQFLKRRPGRGLPTVFGVLVAGAALLPAWALPVFQLGRPTGAYLVGVTEREVAVRPGRRLMTTVWYPASARSAPAPLTREPTQIATGLGQAFGVPAAAPFLQHLRYVKVTASADAPPAARTFPVLVFSPGLTGLRLQSSETFQDLASHGFVVVALDHTDAAAVTVFPDGEVRPFNLARFGIRPDQTERSTELLLPHWMNDQRAAYDALASWNASDALLGGHLDLGRVASFGHSFGGVTAVEVCRVEPRCRAAANLDGGWARGMPPHGSPKPLLLISAQASAALPQAMQHWRQLMALSSDHPVWLELPNSNHLSFTLTPRLSPLLSPRGYRLEAGQRSVDGALRSFFRASFAGHPETFLTGVKGRQDLRLRHPTP</sequence>
<dbReference type="STRING" id="317577.GCA_000419625_03192"/>
<evidence type="ECO:0000313" key="6">
    <source>
        <dbReference type="Proteomes" id="UP000259030"/>
    </source>
</evidence>
<dbReference type="AlphaFoldDB" id="A0A221T0S3"/>
<keyword evidence="5" id="KW-0614">Plasmid</keyword>
<dbReference type="PANTHER" id="PTHR10272">
    <property type="entry name" value="PLATELET-ACTIVATING FACTOR ACETYLHYDROLASE"/>
    <property type="match status" value="1"/>
</dbReference>
<feature type="transmembrane region" description="Helical" evidence="4">
    <location>
        <begin position="6"/>
        <end position="22"/>
    </location>
</feature>
<keyword evidence="2" id="KW-0442">Lipid degradation</keyword>
<evidence type="ECO:0000256" key="2">
    <source>
        <dbReference type="ARBA" id="ARBA00022963"/>
    </source>
</evidence>
<reference evidence="5 6" key="1">
    <citation type="submission" date="2017-05" db="EMBL/GenBank/DDBJ databases">
        <title>The complete genome sequence of Deinococcus ficus isolated from the rhizosphere of the Ficus religiosa L. in Taiwan.</title>
        <authorList>
            <person name="Wu K.-M."/>
            <person name="Liao T.-L."/>
            <person name="Liu Y.-M."/>
            <person name="Young C.-C."/>
            <person name="Tsai S.-F."/>
        </authorList>
    </citation>
    <scope>NUCLEOTIDE SEQUENCE [LARGE SCALE GENOMIC DNA]</scope>
    <source>
        <strain evidence="5 6">CC-FR2-10</strain>
        <plasmid evidence="6">pdfi1</plasmid>
    </source>
</reference>
<accession>A0A221T0S3</accession>
<evidence type="ECO:0000313" key="5">
    <source>
        <dbReference type="EMBL" id="ASN82494.1"/>
    </source>
</evidence>
<dbReference type="PANTHER" id="PTHR10272:SF0">
    <property type="entry name" value="PLATELET-ACTIVATING FACTOR ACETYLHYDROLASE"/>
    <property type="match status" value="1"/>
</dbReference>
<dbReference type="GO" id="GO:0016042">
    <property type="term" value="P:lipid catabolic process"/>
    <property type="evidence" value="ECO:0007669"/>
    <property type="project" value="UniProtKB-KW"/>
</dbReference>
<dbReference type="InterPro" id="IPR029058">
    <property type="entry name" value="AB_hydrolase_fold"/>
</dbReference>
<geneLocation type="plasmid" evidence="6">
    <name>pdfi1</name>
</geneLocation>
<protein>
    <submittedName>
        <fullName evidence="5">Alpha/beta hydrolase</fullName>
    </submittedName>
</protein>
<evidence type="ECO:0000256" key="3">
    <source>
        <dbReference type="ARBA" id="ARBA00023098"/>
    </source>
</evidence>